<name>L9VEU9_9EURY</name>
<dbReference type="Proteomes" id="UP000011599">
    <property type="component" value="Unassembled WGS sequence"/>
</dbReference>
<dbReference type="RefSeq" id="WP_006092977.1">
    <property type="nucleotide sequence ID" value="NZ_AOHW01000056.1"/>
</dbReference>
<dbReference type="Gene3D" id="1.25.10.10">
    <property type="entry name" value="Leucine-rich Repeat Variant"/>
    <property type="match status" value="2"/>
</dbReference>
<dbReference type="SUPFAM" id="SSF48371">
    <property type="entry name" value="ARM repeat"/>
    <property type="match status" value="1"/>
</dbReference>
<keyword evidence="2" id="KW-1185">Reference proteome</keyword>
<comment type="caution">
    <text evidence="1">The sequence shown here is derived from an EMBL/GenBank/DDBJ whole genome shotgun (WGS) entry which is preliminary data.</text>
</comment>
<protein>
    <submittedName>
        <fullName evidence="1">Uncharacterized protein</fullName>
    </submittedName>
</protein>
<dbReference type="AlphaFoldDB" id="L9VEU9"/>
<sequence length="998" mass="108979">MTEPNDVGAHADPLDGYTPKELAAKLRAPVGPDNPRSGLKRRLVACKTLRDTAEEHQEVAQYFSPILTHLLMDEVERLVETTSTGETVLVRGLSLDVTRTLLAVLREVVDPRLFRKIETADELAVSIAHPAANILAVGFTTETTRLSVAVLANLTKWCPEVVWDHISLRFDLDVLCRALVDYIRAVRPPLMAVDQSNSALRHAMRLLAVLLGQHADRLTDPEPVAAVLDEVANSEFGRTQAYVAIANDAIRTKQPDTVGEHHSGGSFEQFVEATRSAAGCRRMDAARAIGEGIALKRIGVHEESPTDAVLEYMGEVDGLVRAAAALAVGEYRLADADSMAAICPVLKEQAENPEFLLRLQNQSRVALGVIAFACPESFSDSIQTFVERFDSSDSPPRLAVTRELGRVIENESVGRDDVLSTLESELRTYDGDAKENAAQGFAELVLEAPNRIPKSVRPLTEALESVDGTFRAPLLHALAIATIVISESATDPIEALVDFWQSPEATPTEREWAKQALGELALADRSLVNDVTEPFVDNVFHGPSLGNDERAFNTRILGEIVGSNPQTASTAIDIYVEAIRSTDDEIPQWHALGSLRDSIRALTSLEDEAVARLVDLVQSLEQPLRIRATGALGEAISTVPRPLPEQLQPLHVACKTAEGSRRDRLAQVLGESIARNASTSAALLREYRARIPSTTGPTRWVATQELGEVLAAAPEVAPASCKSLLEHVETVPRRHRLSVTAAIGEVATLCTDEDRNPIPVLEDHAADTTGLRRRYRTRLVGEAVFAEAPDVPAVANDIIDRVALDESPGEDTPFDSTGWILPGSGEGLIQQIMILDEFLQTPGECRRATILRMLGSTVTESLTAYIGRQLRKAIYKETEYTPVQFFPGLVETDVLDPEWFLETVLKVGSGQAIGDVDIIRMSFEDGLRRYLDSTDPGRREILEAVARALERRPDSEHAERIRRQTQRFLAETDDVPPATRLTAIDVLTAAQTGAADVP</sequence>
<evidence type="ECO:0000313" key="2">
    <source>
        <dbReference type="Proteomes" id="UP000011599"/>
    </source>
</evidence>
<gene>
    <name evidence="1" type="ORF">C496_23306</name>
</gene>
<proteinExistence type="predicted"/>
<dbReference type="PATRIC" id="fig|1114856.3.peg.4808"/>
<dbReference type="InterPro" id="IPR016024">
    <property type="entry name" value="ARM-type_fold"/>
</dbReference>
<dbReference type="InterPro" id="IPR011989">
    <property type="entry name" value="ARM-like"/>
</dbReference>
<organism evidence="1 2">
    <name type="scientific">Natronorubrum tibetense GA33</name>
    <dbReference type="NCBI Taxonomy" id="1114856"/>
    <lineage>
        <taxon>Archaea</taxon>
        <taxon>Methanobacteriati</taxon>
        <taxon>Methanobacteriota</taxon>
        <taxon>Stenosarchaea group</taxon>
        <taxon>Halobacteria</taxon>
        <taxon>Halobacteriales</taxon>
        <taxon>Natrialbaceae</taxon>
        <taxon>Natronorubrum</taxon>
    </lineage>
</organism>
<reference evidence="1 2" key="1">
    <citation type="journal article" date="2014" name="PLoS Genet.">
        <title>Phylogenetically driven sequencing of extremely halophilic archaea reveals strategies for static and dynamic osmo-response.</title>
        <authorList>
            <person name="Becker E.A."/>
            <person name="Seitzer P.M."/>
            <person name="Tritt A."/>
            <person name="Larsen D."/>
            <person name="Krusor M."/>
            <person name="Yao A.I."/>
            <person name="Wu D."/>
            <person name="Madern D."/>
            <person name="Eisen J.A."/>
            <person name="Darling A.E."/>
            <person name="Facciotti M.T."/>
        </authorList>
    </citation>
    <scope>NUCLEOTIDE SEQUENCE [LARGE SCALE GENOMIC DNA]</scope>
    <source>
        <strain evidence="1 2">GA33</strain>
    </source>
</reference>
<dbReference type="EMBL" id="AOHW01000056">
    <property type="protein sequence ID" value="ELY35556.1"/>
    <property type="molecule type" value="Genomic_DNA"/>
</dbReference>
<accession>L9VEU9</accession>
<evidence type="ECO:0000313" key="1">
    <source>
        <dbReference type="EMBL" id="ELY35556.1"/>
    </source>
</evidence>